<dbReference type="EMBL" id="HG518324">
    <property type="protein sequence ID" value="CDI12149.1"/>
    <property type="molecule type" value="Genomic_DNA"/>
</dbReference>
<evidence type="ECO:0000313" key="2">
    <source>
        <dbReference type="Proteomes" id="UP000016944"/>
    </source>
</evidence>
<dbReference type="AlphaFoldDB" id="U4Q4B7"/>
<sequence length="81" mass="9319">MQLESKLAVTPCLSPPRHQEFNLWLDGEKLLLKAKIAKYLIIRNNSLRKGFLDLRHAALLEATSAANYKNLLQRNLSLRTF</sequence>
<accession>U4Q4B7</accession>
<evidence type="ECO:0000313" key="1">
    <source>
        <dbReference type="EMBL" id="CDI12149.1"/>
    </source>
</evidence>
<proteinExistence type="predicted"/>
<name>U4Q4B7_9HYPH</name>
<protein>
    <submittedName>
        <fullName evidence="1">Uncharacterized protein</fullName>
    </submittedName>
</protein>
<keyword evidence="1" id="KW-0614">Plasmid</keyword>
<gene>
    <name evidence="1" type="ORF">BN877_p0427</name>
</gene>
<dbReference type="KEGG" id="rir:BN877_p0427"/>
<geneLocation type="plasmid" evidence="1 2">
    <name>IRBL74_p</name>
</geneLocation>
<reference evidence="1 2" key="1">
    <citation type="journal article" date="2013" name="Genome Announc.">
        <title>Complete Genome Sequence of the Sesbania Symbiont and Rice Growth-Promoting Endophyte Rhizobium sp. Strain IRBG74.</title>
        <authorList>
            <person name="Crook M.B."/>
            <person name="Mitra S."/>
            <person name="Ane J.M."/>
            <person name="Sadowsky M.J."/>
            <person name="Gyaneshwar P."/>
        </authorList>
    </citation>
    <scope>NUCLEOTIDE SEQUENCE [LARGE SCALE GENOMIC DNA]</scope>
    <source>
        <strain evidence="1 2">IRBG74</strain>
        <plasmid evidence="2">IRBL74_p</plasmid>
    </source>
</reference>
<organism evidence="1 2">
    <name type="scientific">Agrobacterium pusense</name>
    <dbReference type="NCBI Taxonomy" id="648995"/>
    <lineage>
        <taxon>Bacteria</taxon>
        <taxon>Pseudomonadati</taxon>
        <taxon>Pseudomonadota</taxon>
        <taxon>Alphaproteobacteria</taxon>
        <taxon>Hyphomicrobiales</taxon>
        <taxon>Rhizobiaceae</taxon>
        <taxon>Rhizobium/Agrobacterium group</taxon>
        <taxon>Agrobacterium</taxon>
    </lineage>
</organism>
<dbReference type="HOGENOM" id="CLU_2571478_0_0_5"/>
<dbReference type="RefSeq" id="WP_022557448.1">
    <property type="nucleotide sequence ID" value="NC_022536.1"/>
</dbReference>
<dbReference type="Proteomes" id="UP000016944">
    <property type="component" value="Plasmid IRBL74_p"/>
</dbReference>